<dbReference type="InterPro" id="IPR005532">
    <property type="entry name" value="SUMF_dom"/>
</dbReference>
<dbReference type="InterPro" id="IPR051043">
    <property type="entry name" value="Sulfatase_Mod_Factor_Kinase"/>
</dbReference>
<protein>
    <submittedName>
        <fullName evidence="2">Ergothioneine biosynthesis protein EgtB</fullName>
    </submittedName>
</protein>
<evidence type="ECO:0000313" key="2">
    <source>
        <dbReference type="EMBL" id="HGF99898.1"/>
    </source>
</evidence>
<accession>A0A7C3VFQ1</accession>
<sequence length="237" mass="27116">MLEIPAGEFQMGWDGIPAIDNERPAHRRYLHTYFIDKYPVTRAQYREFIAAGGYTQSQYWSQEGWEWQQTAAVSQPLYWSEDPTKDNYPVCGVSYYEAEAYAKFVGKRLPTEAEWEKAALTAPGVSPRHPSGLPGVSILQGELGLQPIGTHPETASIWGCEDLLGNVWQWTDTWFEGYSGFQAYPYPGYSQTYFDGQHRVLRGSSWATLPPASRSTWRNWYQPWVREIFAGFRCASS</sequence>
<dbReference type="InterPro" id="IPR016187">
    <property type="entry name" value="CTDL_fold"/>
</dbReference>
<dbReference type="PANTHER" id="PTHR23150:SF36">
    <property type="entry name" value="HERCYNINE OXYGENASE"/>
    <property type="match status" value="1"/>
</dbReference>
<reference evidence="2" key="1">
    <citation type="journal article" date="2020" name="mSystems">
        <title>Genome- and Community-Level Interaction Insights into Carbon Utilization and Element Cycling Functions of Hydrothermarchaeota in Hydrothermal Sediment.</title>
        <authorList>
            <person name="Zhou Z."/>
            <person name="Liu Y."/>
            <person name="Xu W."/>
            <person name="Pan J."/>
            <person name="Luo Z.H."/>
            <person name="Li M."/>
        </authorList>
    </citation>
    <scope>NUCLEOTIDE SEQUENCE [LARGE SCALE GENOMIC DNA]</scope>
    <source>
        <strain evidence="2">SpSt-374</strain>
    </source>
</reference>
<proteinExistence type="predicted"/>
<dbReference type="AlphaFoldDB" id="A0A7C3VFQ1"/>
<dbReference type="Gene3D" id="3.90.1580.10">
    <property type="entry name" value="paralog of FGE (formylglycine-generating enzyme)"/>
    <property type="match status" value="1"/>
</dbReference>
<feature type="domain" description="Sulfatase-modifying factor enzyme-like" evidence="1">
    <location>
        <begin position="1"/>
        <end position="235"/>
    </location>
</feature>
<comment type="caution">
    <text evidence="2">The sequence shown here is derived from an EMBL/GenBank/DDBJ whole genome shotgun (WGS) entry which is preliminary data.</text>
</comment>
<organism evidence="2">
    <name type="scientific">Planktothricoides sp. SpSt-374</name>
    <dbReference type="NCBI Taxonomy" id="2282167"/>
    <lineage>
        <taxon>Bacteria</taxon>
        <taxon>Bacillati</taxon>
        <taxon>Cyanobacteriota</taxon>
        <taxon>Cyanophyceae</taxon>
        <taxon>Oscillatoriophycideae</taxon>
        <taxon>Oscillatoriales</taxon>
        <taxon>Oscillatoriaceae</taxon>
        <taxon>Planktothricoides</taxon>
    </lineage>
</organism>
<evidence type="ECO:0000259" key="1">
    <source>
        <dbReference type="Pfam" id="PF03781"/>
    </source>
</evidence>
<dbReference type="Pfam" id="PF03781">
    <property type="entry name" value="FGE-sulfatase"/>
    <property type="match status" value="1"/>
</dbReference>
<gene>
    <name evidence="2" type="primary">egtB</name>
    <name evidence="2" type="ORF">ENR15_04330</name>
</gene>
<dbReference type="PANTHER" id="PTHR23150">
    <property type="entry name" value="SULFATASE MODIFYING FACTOR 1, 2"/>
    <property type="match status" value="1"/>
</dbReference>
<dbReference type="SUPFAM" id="SSF56436">
    <property type="entry name" value="C-type lectin-like"/>
    <property type="match status" value="1"/>
</dbReference>
<name>A0A7C3VFQ1_9CYAN</name>
<dbReference type="EMBL" id="DSPX01000041">
    <property type="protein sequence ID" value="HGF99898.1"/>
    <property type="molecule type" value="Genomic_DNA"/>
</dbReference>
<dbReference type="InterPro" id="IPR042095">
    <property type="entry name" value="SUMF_sf"/>
</dbReference>